<feature type="signal peptide" evidence="2">
    <location>
        <begin position="1"/>
        <end position="18"/>
    </location>
</feature>
<dbReference type="VEuPathDB" id="FungiDB:PDIP_69380"/>
<evidence type="ECO:0000256" key="1">
    <source>
        <dbReference type="SAM" id="MobiDB-lite"/>
    </source>
</evidence>
<dbReference type="KEGG" id="pdp:PDIP_69380"/>
<name>A0A7T6XI76_PENDI</name>
<reference evidence="3 4" key="1">
    <citation type="submission" date="2020-08" db="EMBL/GenBank/DDBJ databases">
        <title>The completed genome sequence of the pathogenic ascomycete fungus Penicillium digitatum.</title>
        <authorList>
            <person name="Wang M."/>
        </authorList>
    </citation>
    <scope>NUCLEOTIDE SEQUENCE [LARGE SCALE GENOMIC DNA]</scope>
    <source>
        <strain evidence="3 4">PdW03</strain>
    </source>
</reference>
<feature type="chain" id="PRO_5030776558" evidence="2">
    <location>
        <begin position="19"/>
        <end position="520"/>
    </location>
</feature>
<organism evidence="3 4">
    <name type="scientific">Penicillium digitatum</name>
    <name type="common">Green mold</name>
    <dbReference type="NCBI Taxonomy" id="36651"/>
    <lineage>
        <taxon>Eukaryota</taxon>
        <taxon>Fungi</taxon>
        <taxon>Dikarya</taxon>
        <taxon>Ascomycota</taxon>
        <taxon>Pezizomycotina</taxon>
        <taxon>Eurotiomycetes</taxon>
        <taxon>Eurotiomycetidae</taxon>
        <taxon>Eurotiales</taxon>
        <taxon>Aspergillaceae</taxon>
        <taxon>Penicillium</taxon>
    </lineage>
</organism>
<evidence type="ECO:0000313" key="4">
    <source>
        <dbReference type="Proteomes" id="UP000595662"/>
    </source>
</evidence>
<protein>
    <submittedName>
        <fullName evidence="3">Cell wall protein</fullName>
    </submittedName>
</protein>
<keyword evidence="2" id="KW-0732">Signal</keyword>
<proteinExistence type="predicted"/>
<dbReference type="EMBL" id="CP060774">
    <property type="protein sequence ID" value="QQK41633.1"/>
    <property type="molecule type" value="Genomic_DNA"/>
</dbReference>
<evidence type="ECO:0000313" key="3">
    <source>
        <dbReference type="EMBL" id="QQK41633.1"/>
    </source>
</evidence>
<sequence>MLRFQFFLFLLLPWMASAGPIFRWQSRSLKAPRPTFSPLLPNIERREPGGITEITPMAGPTQMQFTYEDPIPTTTPEPTTTSHASTTTRRFTSSYTAPGMLSSIPTTSLKTVSIPGSTSFLDSLVIPSPARSSSAALLGGVTSIKATTVTPPIPTSTTIQSATVSSSSPAVGAIAPPGGAGSNGSSTFTPVIPTSNPIQPAKTTPTQSTLLWSPTSGSKPAVTVTEPVIVYVTKGASTPFSTCVIRHAPSGDNSSVSSAYPTVKPSVEPITTSLNFVTIHSTATSAIRVPVYPTLSLPASSSSVFASSTVSAPSVSAAPTVSENASVISVVLMTASPATPSLPSSSWLLSSPNEAAPVVTAHLTSTIVVPLTVFPTTSLPSSVSSFLTSSSEIASLATFRLTSTSVVTITVYSTTSPSDPLLQSFGETAPLETSPVVTAHITSPEIVQLTSYGSTAIRATDSTSTVDADFAPTTSTPGQGILSVNPVTPSGFITITETQTETTTVTDRITETVTATVTRD</sequence>
<accession>A0A7T6XI76</accession>
<gene>
    <name evidence="3" type="ORF">Pdw03_4487</name>
</gene>
<dbReference type="GeneID" id="26235254"/>
<dbReference type="RefSeq" id="XP_014531095.2">
    <property type="nucleotide sequence ID" value="XM_014675609.2"/>
</dbReference>
<dbReference type="Proteomes" id="UP000595662">
    <property type="component" value="Chromosome 1"/>
</dbReference>
<dbReference type="AlphaFoldDB" id="A0A7T6XI76"/>
<dbReference type="VEuPathDB" id="FungiDB:PDIP_69370"/>
<evidence type="ECO:0000256" key="2">
    <source>
        <dbReference type="SAM" id="SignalP"/>
    </source>
</evidence>
<feature type="region of interest" description="Disordered" evidence="1">
    <location>
        <begin position="195"/>
        <end position="217"/>
    </location>
</feature>